<evidence type="ECO:0000256" key="1">
    <source>
        <dbReference type="ARBA" id="ARBA00004651"/>
    </source>
</evidence>
<keyword evidence="4 6" id="KW-1133">Transmembrane helix</keyword>
<accession>A0A179D6D4</accession>
<comment type="caution">
    <text evidence="7">The sequence shown here is derived from an EMBL/GenBank/DDBJ whole genome shotgun (WGS) entry which is preliminary data.</text>
</comment>
<keyword evidence="8" id="KW-1185">Reference proteome</keyword>
<dbReference type="STRING" id="999894.TDIS_0183"/>
<dbReference type="Pfam" id="PF06146">
    <property type="entry name" value="PsiE"/>
    <property type="match status" value="1"/>
</dbReference>
<proteinExistence type="predicted"/>
<evidence type="ECO:0000256" key="2">
    <source>
        <dbReference type="ARBA" id="ARBA00022475"/>
    </source>
</evidence>
<feature type="transmembrane region" description="Helical" evidence="6">
    <location>
        <begin position="78"/>
        <end position="96"/>
    </location>
</feature>
<evidence type="ECO:0000256" key="6">
    <source>
        <dbReference type="SAM" id="Phobius"/>
    </source>
</evidence>
<keyword evidence="5 6" id="KW-0472">Membrane</keyword>
<dbReference type="EMBL" id="LWLG01000001">
    <property type="protein sequence ID" value="OAQ21665.1"/>
    <property type="molecule type" value="Genomic_DNA"/>
</dbReference>
<dbReference type="GO" id="GO:0005886">
    <property type="term" value="C:plasma membrane"/>
    <property type="evidence" value="ECO:0007669"/>
    <property type="project" value="UniProtKB-SubCell"/>
</dbReference>
<gene>
    <name evidence="7" type="ORF">TDIS_0183</name>
</gene>
<evidence type="ECO:0000313" key="8">
    <source>
        <dbReference type="Proteomes" id="UP000078390"/>
    </source>
</evidence>
<evidence type="ECO:0000256" key="4">
    <source>
        <dbReference type="ARBA" id="ARBA00022989"/>
    </source>
</evidence>
<feature type="transmembrane region" description="Helical" evidence="6">
    <location>
        <begin position="108"/>
        <end position="125"/>
    </location>
</feature>
<feature type="transmembrane region" description="Helical" evidence="6">
    <location>
        <begin position="7"/>
        <end position="28"/>
    </location>
</feature>
<keyword evidence="3 6" id="KW-0812">Transmembrane</keyword>
<keyword evidence="2" id="KW-1003">Cell membrane</keyword>
<dbReference type="PATRIC" id="fig|999894.6.peg.184"/>
<name>A0A179D6D4_9BACT</name>
<dbReference type="AlphaFoldDB" id="A0A179D6D4"/>
<organism evidence="7 8">
    <name type="scientific">Thermosulfurimonas dismutans</name>
    <dbReference type="NCBI Taxonomy" id="999894"/>
    <lineage>
        <taxon>Bacteria</taxon>
        <taxon>Pseudomonadati</taxon>
        <taxon>Thermodesulfobacteriota</taxon>
        <taxon>Thermodesulfobacteria</taxon>
        <taxon>Thermodesulfobacteriales</taxon>
        <taxon>Thermodesulfobacteriaceae</taxon>
        <taxon>Thermosulfurimonas</taxon>
    </lineage>
</organism>
<evidence type="ECO:0008006" key="9">
    <source>
        <dbReference type="Google" id="ProtNLM"/>
    </source>
</evidence>
<evidence type="ECO:0000313" key="7">
    <source>
        <dbReference type="EMBL" id="OAQ21665.1"/>
    </source>
</evidence>
<evidence type="ECO:0000256" key="5">
    <source>
        <dbReference type="ARBA" id="ARBA00023136"/>
    </source>
</evidence>
<dbReference type="Proteomes" id="UP000078390">
    <property type="component" value="Unassembled WGS sequence"/>
</dbReference>
<evidence type="ECO:0000256" key="3">
    <source>
        <dbReference type="ARBA" id="ARBA00022692"/>
    </source>
</evidence>
<sequence>MYGWVIDVVFCVIIFALLIALVVGIIRTLFEISLTITEPTIRLGFKDLITNVLSLIVVLELVRAFVDYFEHDRVRLEILVEVVIAFCLREMLLYIFEGKIEGLDTMLWAGAILLLIIGRTLAVVYSPERSPSKQ</sequence>
<reference evidence="7 8" key="1">
    <citation type="submission" date="2016-04" db="EMBL/GenBank/DDBJ databases">
        <title>Genome analysis of Thermosulfurimonas dismutans, the first thermophilic sulfur-disproportionating bacterium of the phylum Thermodesulfobacteria.</title>
        <authorList>
            <person name="Mardanov A.V."/>
            <person name="Beletsky A.V."/>
            <person name="Kadnikov V.V."/>
            <person name="Slobodkin A.I."/>
            <person name="Ravin N.V."/>
        </authorList>
    </citation>
    <scope>NUCLEOTIDE SEQUENCE [LARGE SCALE GENOMIC DNA]</scope>
    <source>
        <strain evidence="7 8">S95</strain>
    </source>
</reference>
<protein>
    <recommendedName>
        <fullName evidence="9">Phosphate-starvation-inducible E-like protein</fullName>
    </recommendedName>
</protein>
<dbReference type="InterPro" id="IPR020948">
    <property type="entry name" value="P_starv_induced_PsiE-like"/>
</dbReference>
<comment type="subcellular location">
    <subcellularLocation>
        <location evidence="1">Cell membrane</location>
        <topology evidence="1">Multi-pass membrane protein</topology>
    </subcellularLocation>
</comment>